<organism evidence="2 3">
    <name type="scientific">Actinomyces johnsonii F0542</name>
    <dbReference type="NCBI Taxonomy" id="1321818"/>
    <lineage>
        <taxon>Bacteria</taxon>
        <taxon>Bacillati</taxon>
        <taxon>Actinomycetota</taxon>
        <taxon>Actinomycetes</taxon>
        <taxon>Actinomycetales</taxon>
        <taxon>Actinomycetaceae</taxon>
        <taxon>Actinomyces</taxon>
    </lineage>
</organism>
<dbReference type="AlphaFoldDB" id="U1S0E6"/>
<dbReference type="HOGENOM" id="CLU_3246042_0_0_11"/>
<evidence type="ECO:0000313" key="3">
    <source>
        <dbReference type="Proteomes" id="UP000016536"/>
    </source>
</evidence>
<reference evidence="2 3" key="1">
    <citation type="submission" date="2013-08" db="EMBL/GenBank/DDBJ databases">
        <authorList>
            <person name="Weinstock G."/>
            <person name="Sodergren E."/>
            <person name="Wylie T."/>
            <person name="Fulton L."/>
            <person name="Fulton R."/>
            <person name="Fronick C."/>
            <person name="O'Laughlin M."/>
            <person name="Godfrey J."/>
            <person name="Miner T."/>
            <person name="Herter B."/>
            <person name="Appelbaum E."/>
            <person name="Cordes M."/>
            <person name="Lek S."/>
            <person name="Wollam A."/>
            <person name="Pepin K.H."/>
            <person name="Palsikar V.B."/>
            <person name="Mitreva M."/>
            <person name="Wilson R.K."/>
        </authorList>
    </citation>
    <scope>NUCLEOTIDE SEQUENCE [LARGE SCALE GENOMIC DNA]</scope>
    <source>
        <strain evidence="2 3">F0542</strain>
    </source>
</reference>
<sequence>MSRSSLCPTVPITHRFRPNSFSTSSGPCDSVPPAPPASVRSP</sequence>
<dbReference type="Proteomes" id="UP000016536">
    <property type="component" value="Unassembled WGS sequence"/>
</dbReference>
<evidence type="ECO:0000256" key="1">
    <source>
        <dbReference type="SAM" id="MobiDB-lite"/>
    </source>
</evidence>
<evidence type="ECO:0000313" key="2">
    <source>
        <dbReference type="EMBL" id="ERH25353.1"/>
    </source>
</evidence>
<comment type="caution">
    <text evidence="2">The sequence shown here is derived from an EMBL/GenBank/DDBJ whole genome shotgun (WGS) entry which is preliminary data.</text>
</comment>
<feature type="region of interest" description="Disordered" evidence="1">
    <location>
        <begin position="1"/>
        <end position="42"/>
    </location>
</feature>
<dbReference type="EMBL" id="AWSE01000025">
    <property type="protein sequence ID" value="ERH25353.1"/>
    <property type="molecule type" value="Genomic_DNA"/>
</dbReference>
<protein>
    <submittedName>
        <fullName evidence="2">Uncharacterized protein</fullName>
    </submittedName>
</protein>
<keyword evidence="3" id="KW-1185">Reference proteome</keyword>
<name>U1S0E6_9ACTO</name>
<accession>U1S0E6</accession>
<proteinExistence type="predicted"/>
<gene>
    <name evidence="2" type="ORF">HMPREF1979_00578</name>
</gene>